<protein>
    <submittedName>
        <fullName evidence="2">Arylesterase</fullName>
    </submittedName>
</protein>
<dbReference type="PANTHER" id="PTHR30383:SF5">
    <property type="entry name" value="SGNH HYDROLASE-TYPE ESTERASE DOMAIN-CONTAINING PROTEIN"/>
    <property type="match status" value="1"/>
</dbReference>
<evidence type="ECO:0000259" key="1">
    <source>
        <dbReference type="Pfam" id="PF13472"/>
    </source>
</evidence>
<keyword evidence="3" id="KW-1185">Reference proteome</keyword>
<evidence type="ECO:0000313" key="2">
    <source>
        <dbReference type="EMBL" id="MDQ7918183.1"/>
    </source>
</evidence>
<dbReference type="EMBL" id="JAVHUL010000033">
    <property type="protein sequence ID" value="MDQ7918183.1"/>
    <property type="molecule type" value="Genomic_DNA"/>
</dbReference>
<comment type="caution">
    <text evidence="2">The sequence shown here is derived from an EMBL/GenBank/DDBJ whole genome shotgun (WGS) entry which is preliminary data.</text>
</comment>
<dbReference type="InterPro" id="IPR051532">
    <property type="entry name" value="Ester_Hydrolysis_Enzymes"/>
</dbReference>
<evidence type="ECO:0000313" key="3">
    <source>
        <dbReference type="Proteomes" id="UP001230915"/>
    </source>
</evidence>
<dbReference type="RefSeq" id="WP_308865175.1">
    <property type="nucleotide sequence ID" value="NZ_JAVHUL010000033.1"/>
</dbReference>
<feature type="domain" description="SGNH hydrolase-type esterase" evidence="1">
    <location>
        <begin position="68"/>
        <end position="232"/>
    </location>
</feature>
<dbReference type="Proteomes" id="UP001230915">
    <property type="component" value="Unassembled WGS sequence"/>
</dbReference>
<sequence length="249" mass="27420">MLKLKTTQSLFKSVISKHRNLLKFCYFLMALVIVSCGDKMNSQEKEEENTVNSESEVSQTTTSKTILFFGDSITAGYGLEDTTEAFPTLIESKIDSLGLDYEVINSGLSGETSAGGKSRIAWVLKQDIDIFVLELGANDGLRGVALSETRANLQAIIDAVQLKSPQTKIILAGMQMPPNMGQEYTSNFKAIFYDLAEENELTFIPFILENVGGVKELNQNDGIHPNVEGHKIVAENVWEVLSTVVEKES</sequence>
<organism evidence="2 3">
    <name type="scientific">Mesonia profundi</name>
    <dbReference type="NCBI Taxonomy" id="3070998"/>
    <lineage>
        <taxon>Bacteria</taxon>
        <taxon>Pseudomonadati</taxon>
        <taxon>Bacteroidota</taxon>
        <taxon>Flavobacteriia</taxon>
        <taxon>Flavobacteriales</taxon>
        <taxon>Flavobacteriaceae</taxon>
        <taxon>Mesonia</taxon>
    </lineage>
</organism>
<reference evidence="2 3" key="1">
    <citation type="submission" date="2023-08" db="EMBL/GenBank/DDBJ databases">
        <title>Mesonia sp. MT50, isolated from deep-sea sediment of the Mariana Trench.</title>
        <authorList>
            <person name="Fu H."/>
        </authorList>
    </citation>
    <scope>NUCLEOTIDE SEQUENCE [LARGE SCALE GENOMIC DNA]</scope>
    <source>
        <strain evidence="2 3">MT50</strain>
    </source>
</reference>
<dbReference type="InterPro" id="IPR013830">
    <property type="entry name" value="SGNH_hydro"/>
</dbReference>
<dbReference type="CDD" id="cd01822">
    <property type="entry name" value="Lysophospholipase_L1_like"/>
    <property type="match status" value="1"/>
</dbReference>
<dbReference type="SUPFAM" id="SSF52266">
    <property type="entry name" value="SGNH hydrolase"/>
    <property type="match status" value="1"/>
</dbReference>
<dbReference type="Gene3D" id="3.40.50.1110">
    <property type="entry name" value="SGNH hydrolase"/>
    <property type="match status" value="1"/>
</dbReference>
<dbReference type="PANTHER" id="PTHR30383">
    <property type="entry name" value="THIOESTERASE 1/PROTEASE 1/LYSOPHOSPHOLIPASE L1"/>
    <property type="match status" value="1"/>
</dbReference>
<name>A0ABU1A383_9FLAO</name>
<accession>A0ABU1A383</accession>
<dbReference type="InterPro" id="IPR036514">
    <property type="entry name" value="SGNH_hydro_sf"/>
</dbReference>
<gene>
    <name evidence="2" type="ORF">RBU60_11395</name>
</gene>
<dbReference type="Pfam" id="PF13472">
    <property type="entry name" value="Lipase_GDSL_2"/>
    <property type="match status" value="1"/>
</dbReference>
<proteinExistence type="predicted"/>